<evidence type="ECO:0000313" key="7">
    <source>
        <dbReference type="Proteomes" id="UP000230790"/>
    </source>
</evidence>
<dbReference type="PANTHER" id="PTHR43794:SF11">
    <property type="entry name" value="AMIDOHYDROLASE-RELATED DOMAIN-CONTAINING PROTEIN"/>
    <property type="match status" value="1"/>
</dbReference>
<dbReference type="InterPro" id="IPR006680">
    <property type="entry name" value="Amidohydro-rel"/>
</dbReference>
<dbReference type="FunFam" id="3.20.20.140:FF:000014">
    <property type="entry name" value="5-methylthioadenosine/S-adenosylhomocysteine deaminase"/>
    <property type="match status" value="1"/>
</dbReference>
<feature type="binding site" evidence="4">
    <location>
        <position position="73"/>
    </location>
    <ligand>
        <name>Zn(2+)</name>
        <dbReference type="ChEBI" id="CHEBI:29105"/>
    </ligand>
</feature>
<dbReference type="Pfam" id="PF01979">
    <property type="entry name" value="Amidohydro_1"/>
    <property type="match status" value="1"/>
</dbReference>
<comment type="catalytic activity">
    <reaction evidence="4">
        <text>S-methyl-5'-thioadenosine + H2O + H(+) = S-methyl-5'-thioinosine + NH4(+)</text>
        <dbReference type="Rhea" id="RHEA:25025"/>
        <dbReference type="ChEBI" id="CHEBI:15377"/>
        <dbReference type="ChEBI" id="CHEBI:15378"/>
        <dbReference type="ChEBI" id="CHEBI:17509"/>
        <dbReference type="ChEBI" id="CHEBI:28938"/>
        <dbReference type="ChEBI" id="CHEBI:48595"/>
        <dbReference type="EC" id="3.5.4.31"/>
    </reaction>
</comment>
<comment type="function">
    <text evidence="4">Catalyzes the deamination of 5-methylthioadenosine and S-adenosyl-L-homocysteine into 5-methylthioinosine and S-inosyl-L-homocysteine, respectively. Is also able to deaminate adenosine.</text>
</comment>
<evidence type="ECO:0000256" key="4">
    <source>
        <dbReference type="HAMAP-Rule" id="MF_01281"/>
    </source>
</evidence>
<dbReference type="InterPro" id="IPR011059">
    <property type="entry name" value="Metal-dep_hydrolase_composite"/>
</dbReference>
<feature type="binding site" evidence="4">
    <location>
        <position position="190"/>
    </location>
    <ligand>
        <name>substrate</name>
    </ligand>
</feature>
<evidence type="ECO:0000256" key="3">
    <source>
        <dbReference type="ARBA" id="ARBA00022833"/>
    </source>
</evidence>
<gene>
    <name evidence="4" type="primary">mtaD</name>
    <name evidence="6" type="ORF">CUN48_06130</name>
</gene>
<dbReference type="EC" id="3.5.4.28" evidence="4"/>
<keyword evidence="3 4" id="KW-0862">Zinc</keyword>
<comment type="similarity">
    <text evidence="4">Belongs to the metallo-dependent hydrolases superfamily. MTA/SAH deaminase family.</text>
</comment>
<dbReference type="Gene3D" id="2.30.40.10">
    <property type="entry name" value="Urease, subunit C, domain 1"/>
    <property type="match status" value="1"/>
</dbReference>
<comment type="caution">
    <text evidence="6">The sequence shown here is derived from an EMBL/GenBank/DDBJ whole genome shotgun (WGS) entry which is preliminary data.</text>
</comment>
<dbReference type="GO" id="GO:0090614">
    <property type="term" value="F:5'-methylthioadenosine deaminase activity"/>
    <property type="evidence" value="ECO:0007669"/>
    <property type="project" value="UniProtKB-UniRule"/>
</dbReference>
<reference evidence="6 7" key="1">
    <citation type="submission" date="2017-11" db="EMBL/GenBank/DDBJ databases">
        <title>Evolution of Phototrophy in the Chloroflexi Phylum Driven by Horizontal Gene Transfer.</title>
        <authorList>
            <person name="Ward L.M."/>
            <person name="Hemp J."/>
            <person name="Shih P.M."/>
            <person name="Mcglynn S.E."/>
            <person name="Fischer W."/>
        </authorList>
    </citation>
    <scope>NUCLEOTIDE SEQUENCE [LARGE SCALE GENOMIC DNA]</scope>
    <source>
        <strain evidence="6">JP3_7</strain>
    </source>
</reference>
<dbReference type="InterPro" id="IPR032466">
    <property type="entry name" value="Metal_Hydrolase"/>
</dbReference>
<dbReference type="SUPFAM" id="SSF51338">
    <property type="entry name" value="Composite domain of metallo-dependent hydrolases"/>
    <property type="match status" value="1"/>
</dbReference>
<dbReference type="InterPro" id="IPR023512">
    <property type="entry name" value="Deaminase_MtaD/DadD"/>
</dbReference>
<dbReference type="GO" id="GO:0050270">
    <property type="term" value="F:S-adenosylhomocysteine deaminase activity"/>
    <property type="evidence" value="ECO:0007669"/>
    <property type="project" value="UniProtKB-UniRule"/>
</dbReference>
<keyword evidence="1 4" id="KW-0479">Metal-binding</keyword>
<dbReference type="CDD" id="cd01298">
    <property type="entry name" value="ATZ_TRZ_like"/>
    <property type="match status" value="1"/>
</dbReference>
<dbReference type="InterPro" id="IPR050287">
    <property type="entry name" value="MTA/SAH_deaminase"/>
</dbReference>
<dbReference type="EMBL" id="PGTN01000030">
    <property type="protein sequence ID" value="PJF47939.1"/>
    <property type="molecule type" value="Genomic_DNA"/>
</dbReference>
<accession>A0A2M8QDQ9</accession>
<evidence type="ECO:0000259" key="5">
    <source>
        <dbReference type="Pfam" id="PF01979"/>
    </source>
</evidence>
<dbReference type="SUPFAM" id="SSF51556">
    <property type="entry name" value="Metallo-dependent hydrolases"/>
    <property type="match status" value="1"/>
</dbReference>
<dbReference type="PANTHER" id="PTHR43794">
    <property type="entry name" value="AMINOHYDROLASE SSNA-RELATED"/>
    <property type="match status" value="1"/>
</dbReference>
<evidence type="ECO:0000313" key="6">
    <source>
        <dbReference type="EMBL" id="PJF47939.1"/>
    </source>
</evidence>
<protein>
    <recommendedName>
        <fullName evidence="4">5-methylthioadenosine/S-adenosylhomocysteine deaminase</fullName>
        <shortName evidence="4">MTA/SAH deaminase</shortName>
        <ecNumber evidence="4">3.5.4.28</ecNumber>
        <ecNumber evidence="4">3.5.4.31</ecNumber>
    </recommendedName>
</protein>
<feature type="binding site" evidence="4">
    <location>
        <position position="102"/>
    </location>
    <ligand>
        <name>substrate</name>
    </ligand>
</feature>
<evidence type="ECO:0000256" key="2">
    <source>
        <dbReference type="ARBA" id="ARBA00022801"/>
    </source>
</evidence>
<feature type="domain" description="Amidohydrolase-related" evidence="5">
    <location>
        <begin position="65"/>
        <end position="407"/>
    </location>
</feature>
<feature type="binding site" evidence="4">
    <location>
        <position position="75"/>
    </location>
    <ligand>
        <name>Zn(2+)</name>
        <dbReference type="ChEBI" id="CHEBI:29105"/>
    </ligand>
</feature>
<comment type="catalytic activity">
    <reaction evidence="4">
        <text>S-adenosyl-L-homocysteine + H2O + H(+) = S-inosyl-L-homocysteine + NH4(+)</text>
        <dbReference type="Rhea" id="RHEA:20716"/>
        <dbReference type="ChEBI" id="CHEBI:15377"/>
        <dbReference type="ChEBI" id="CHEBI:15378"/>
        <dbReference type="ChEBI" id="CHEBI:28938"/>
        <dbReference type="ChEBI" id="CHEBI:57856"/>
        <dbReference type="ChEBI" id="CHEBI:57985"/>
        <dbReference type="EC" id="3.5.4.28"/>
    </reaction>
</comment>
<organism evidence="6 7">
    <name type="scientific">Candidatus Thermofonsia Clade 3 bacterium</name>
    <dbReference type="NCBI Taxonomy" id="2364212"/>
    <lineage>
        <taxon>Bacteria</taxon>
        <taxon>Bacillati</taxon>
        <taxon>Chloroflexota</taxon>
        <taxon>Candidatus Thermofontia</taxon>
        <taxon>Candidatus Thermofonsia Clade 3</taxon>
    </lineage>
</organism>
<dbReference type="HAMAP" id="MF_01281">
    <property type="entry name" value="MTA_SAH_deamin"/>
    <property type="match status" value="1"/>
</dbReference>
<evidence type="ECO:0000256" key="1">
    <source>
        <dbReference type="ARBA" id="ARBA00022723"/>
    </source>
</evidence>
<dbReference type="Proteomes" id="UP000230790">
    <property type="component" value="Unassembled WGS sequence"/>
</dbReference>
<dbReference type="GO" id="GO:0046872">
    <property type="term" value="F:metal ion binding"/>
    <property type="evidence" value="ECO:0007669"/>
    <property type="project" value="UniProtKB-KW"/>
</dbReference>
<keyword evidence="2 4" id="KW-0378">Hydrolase</keyword>
<name>A0A2M8QDQ9_9CHLR</name>
<dbReference type="EC" id="3.5.4.31" evidence="4"/>
<dbReference type="AlphaFoldDB" id="A0A2M8QDQ9"/>
<feature type="binding site" evidence="4">
    <location>
        <position position="305"/>
    </location>
    <ligand>
        <name>Zn(2+)</name>
        <dbReference type="ChEBI" id="CHEBI:29105"/>
    </ligand>
</feature>
<feature type="binding site" evidence="4">
    <location>
        <position position="217"/>
    </location>
    <ligand>
        <name>Zn(2+)</name>
        <dbReference type="ChEBI" id="CHEBI:29105"/>
    </ligand>
</feature>
<feature type="binding site" evidence="4">
    <location>
        <position position="220"/>
    </location>
    <ligand>
        <name>substrate</name>
    </ligand>
</feature>
<comment type="caution">
    <text evidence="4">Lacks conserved residue(s) required for the propagation of feature annotation.</text>
</comment>
<dbReference type="Gene3D" id="3.20.20.140">
    <property type="entry name" value="Metal-dependent hydrolases"/>
    <property type="match status" value="1"/>
</dbReference>
<proteinExistence type="inferred from homology"/>
<comment type="cofactor">
    <cofactor evidence="4">
        <name>Zn(2+)</name>
        <dbReference type="ChEBI" id="CHEBI:29105"/>
    </cofactor>
    <text evidence="4">Binds 1 zinc ion per subunit.</text>
</comment>
<feature type="binding site" evidence="4">
    <location>
        <position position="305"/>
    </location>
    <ligand>
        <name>substrate</name>
    </ligand>
</feature>
<sequence length="447" mass="48736">MLQTLSTFDLLVVGCDVLVRQDSRYIVVNDRDIAITGNRIAAISPAEAIDRAQAREVIDASGLLAIPGLINCHTHAPMVLFRGLAEDVTIESWFNDYIWPLESNEEPEDIYWGALLAIAEMIQSGVTTFADHYFFCDQIAEAVTESGMRANIGWAVFGHEGERKLDQTVAFAQRWQGGAGGRITTWLAPHSPYLCDRNFLALTAQRARALNTGIHIHCSETHDQVALSLKQHGVTPPALLQQAGVLDVPVLLAHGIGLTPEDIAMLKDYDVAVAQCPKTYMKLAMGTAPVRAMREAGIVVGIGTDGVVSSNTLDVLEQMRLLALDQKQAARDSTTMPLQEVLAIAFAGGAAALHLPDIGELAEGKLADIALLRQDGAHLFPRYDAIANLVYSARAGDVDTVICDGKLLMRYGRLLTIDLPRVKAEIARRLQRLNQRVAEKRLATYPT</sequence>